<evidence type="ECO:0000313" key="1">
    <source>
        <dbReference type="EMBL" id="AAO40243.1"/>
    </source>
</evidence>
<organism evidence="1">
    <name type="scientific">Eimeria tenella</name>
    <name type="common">Coccidian parasite</name>
    <dbReference type="NCBI Taxonomy" id="5802"/>
    <lineage>
        <taxon>Eukaryota</taxon>
        <taxon>Sar</taxon>
        <taxon>Alveolata</taxon>
        <taxon>Apicomplexa</taxon>
        <taxon>Conoidasida</taxon>
        <taxon>Coccidia</taxon>
        <taxon>Eucoccidiorida</taxon>
        <taxon>Eimeriorina</taxon>
        <taxon>Eimeriidae</taxon>
        <taxon>Eimeria</taxon>
    </lineage>
</organism>
<dbReference type="AlphaFoldDB" id="Q7YN62"/>
<protein>
    <submittedName>
        <fullName evidence="1">ORF-C</fullName>
    </submittedName>
</protein>
<dbReference type="EMBL" id="AY217738">
    <property type="protein sequence ID" value="AAO40243.1"/>
    <property type="molecule type" value="Genomic_DNA"/>
</dbReference>
<dbReference type="VEuPathDB" id="ToxoDB:ETH2_API04600"/>
<keyword evidence="1" id="KW-0934">Plastid</keyword>
<dbReference type="GeneID" id="1263698"/>
<proteinExistence type="predicted"/>
<reference evidence="1" key="1">
    <citation type="journal article" date="2003" name="Gene">
        <title>Apicoplast genome of the coccidian Eimeria tenella.</title>
        <authorList>
            <person name="Cai X."/>
            <person name="Fuller A.L."/>
            <person name="McDougald L.R."/>
            <person name="Zhu G."/>
        </authorList>
    </citation>
    <scope>NUCLEOTIDE SEQUENCE</scope>
</reference>
<sequence length="88" mass="10757">MIKLKLIRKYKKNFKYKYIYTLRISYLKKTTKINFLINLGNYMSNINIYIFLYPKIIFYSKLGSNISKKFSLISLYYLKNLLINNNIY</sequence>
<keyword evidence="1" id="KW-0933">Apicoplast</keyword>
<dbReference type="RefSeq" id="NP_852642.1">
    <property type="nucleotide sequence ID" value="NC_004823.1"/>
</dbReference>
<geneLocation type="apicoplast" evidence="1"/>
<accession>Q7YN62</accession>
<name>Q7YN62_EIMTE</name>